<feature type="non-terminal residue" evidence="1">
    <location>
        <position position="42"/>
    </location>
</feature>
<proteinExistence type="predicted"/>
<name>A0A0P8E417_9EURY</name>
<dbReference type="EMBL" id="LKCM01000009">
    <property type="protein sequence ID" value="KPQ45348.1"/>
    <property type="molecule type" value="Genomic_DNA"/>
</dbReference>
<accession>A0A0P8E417</accession>
<dbReference type="AlphaFoldDB" id="A0A0P8E417"/>
<reference evidence="1 2" key="1">
    <citation type="submission" date="2015-09" db="EMBL/GenBank/DDBJ databases">
        <title>A metagenomics-based metabolic model of nitrate-dependent anaerobic oxidation of methane by Methanoperedens-like archaea.</title>
        <authorList>
            <person name="Arshad A."/>
            <person name="Speth D.R."/>
            <person name="De Graaf R.M."/>
            <person name="Op Den Camp H.J."/>
            <person name="Jetten M.S."/>
            <person name="Welte C.U."/>
        </authorList>
    </citation>
    <scope>NUCLEOTIDE SEQUENCE [LARGE SCALE GENOMIC DNA]</scope>
</reference>
<dbReference type="Proteomes" id="UP000050360">
    <property type="component" value="Unassembled WGS sequence"/>
</dbReference>
<organism evidence="1 2">
    <name type="scientific">Candidatus Methanoperedens nitratireducens</name>
    <dbReference type="NCBI Taxonomy" id="1392998"/>
    <lineage>
        <taxon>Archaea</taxon>
        <taxon>Methanobacteriati</taxon>
        <taxon>Methanobacteriota</taxon>
        <taxon>Stenosarchaea group</taxon>
        <taxon>Methanomicrobia</taxon>
        <taxon>Methanosarcinales</taxon>
        <taxon>ANME-2 cluster</taxon>
        <taxon>Candidatus Methanoperedentaceae</taxon>
        <taxon>Candidatus Methanoperedens</taxon>
    </lineage>
</organism>
<gene>
    <name evidence="1" type="ORF">MPEBLZ_00071</name>
</gene>
<evidence type="ECO:0000313" key="2">
    <source>
        <dbReference type="Proteomes" id="UP000050360"/>
    </source>
</evidence>
<comment type="caution">
    <text evidence="1">The sequence shown here is derived from an EMBL/GenBank/DDBJ whole genome shotgun (WGS) entry which is preliminary data.</text>
</comment>
<evidence type="ECO:0000313" key="1">
    <source>
        <dbReference type="EMBL" id="KPQ45348.1"/>
    </source>
</evidence>
<protein>
    <submittedName>
        <fullName evidence="1">Uncharacterized protein</fullName>
    </submittedName>
</protein>
<sequence length="42" mass="5221">MLQHKINFDTIELESPIEGVKYKKYRYNNKQMRLIEYTKEMP</sequence>